<evidence type="ECO:0000313" key="3">
    <source>
        <dbReference type="Proteomes" id="UP000492820"/>
    </source>
</evidence>
<dbReference type="EMBL" id="LK028576">
    <property type="protein sequence ID" value="CDS15916.1"/>
    <property type="molecule type" value="Genomic_DNA"/>
</dbReference>
<keyword evidence="1" id="KW-0472">Membrane</keyword>
<gene>
    <name evidence="2" type="ORF">EgrG_000832100</name>
</gene>
<protein>
    <submittedName>
        <fullName evidence="2 4">Expressed protein</fullName>
    </submittedName>
</protein>
<keyword evidence="1" id="KW-1133">Transmembrane helix</keyword>
<proteinExistence type="predicted"/>
<reference evidence="2" key="2">
    <citation type="submission" date="2014-06" db="EMBL/GenBank/DDBJ databases">
        <authorList>
            <person name="Aslett M."/>
        </authorList>
    </citation>
    <scope>NUCLEOTIDE SEQUENCE</scope>
</reference>
<dbReference type="AlphaFoldDB" id="A0A068WE38"/>
<evidence type="ECO:0000313" key="4">
    <source>
        <dbReference type="WBParaSite" id="EgrG_000832100"/>
    </source>
</evidence>
<reference evidence="2 3" key="1">
    <citation type="journal article" date="2013" name="Nature">
        <title>The genomes of four tapeworm species reveal adaptations to parasitism.</title>
        <authorList>
            <person name="Tsai I.J."/>
            <person name="Zarowiecki M."/>
            <person name="Holroyd N."/>
            <person name="Garciarrubio A."/>
            <person name="Sanchez-Flores A."/>
            <person name="Brooks K.L."/>
            <person name="Tracey A."/>
            <person name="Bobes R.J."/>
            <person name="Fragoso G."/>
            <person name="Sciutto E."/>
            <person name="Aslett M."/>
            <person name="Beasley H."/>
            <person name="Bennett H.M."/>
            <person name="Cai J."/>
            <person name="Camicia F."/>
            <person name="Clark R."/>
            <person name="Cucher M."/>
            <person name="De Silva N."/>
            <person name="Day T.A."/>
            <person name="Deplazes P."/>
            <person name="Estrada K."/>
            <person name="Fernandez C."/>
            <person name="Holland P.W."/>
            <person name="Hou J."/>
            <person name="Hu S."/>
            <person name="Huckvale T."/>
            <person name="Hung S.S."/>
            <person name="Kamenetzky L."/>
            <person name="Keane J.A."/>
            <person name="Kiss F."/>
            <person name="Koziol U."/>
            <person name="Lambert O."/>
            <person name="Liu K."/>
            <person name="Luo X."/>
            <person name="Luo Y."/>
            <person name="Macchiaroli N."/>
            <person name="Nichol S."/>
            <person name="Paps J."/>
            <person name="Parkinson J."/>
            <person name="Pouchkina-Stantcheva N."/>
            <person name="Riddiford N."/>
            <person name="Rosenzvit M."/>
            <person name="Salinas G."/>
            <person name="Wasmuth J.D."/>
            <person name="Zamanian M."/>
            <person name="Zheng Y."/>
            <person name="Cai X."/>
            <person name="Soberon X."/>
            <person name="Olson P.D."/>
            <person name="Laclette J.P."/>
            <person name="Brehm K."/>
            <person name="Berriman M."/>
            <person name="Garciarrubio A."/>
            <person name="Bobes R.J."/>
            <person name="Fragoso G."/>
            <person name="Sanchez-Flores A."/>
            <person name="Estrada K."/>
            <person name="Cevallos M.A."/>
            <person name="Morett E."/>
            <person name="Gonzalez V."/>
            <person name="Portillo T."/>
            <person name="Ochoa-Leyva A."/>
            <person name="Jose M.V."/>
            <person name="Sciutto E."/>
            <person name="Landa A."/>
            <person name="Jimenez L."/>
            <person name="Valdes V."/>
            <person name="Carrero J.C."/>
            <person name="Larralde C."/>
            <person name="Morales-Montor J."/>
            <person name="Limon-Lason J."/>
            <person name="Soberon X."/>
            <person name="Laclette J.P."/>
        </authorList>
    </citation>
    <scope>NUCLEOTIDE SEQUENCE [LARGE SCALE GENOMIC DNA]</scope>
</reference>
<dbReference type="Proteomes" id="UP000492820">
    <property type="component" value="Unassembled WGS sequence"/>
</dbReference>
<reference evidence="4" key="3">
    <citation type="submission" date="2020-10" db="UniProtKB">
        <authorList>
            <consortium name="WormBaseParasite"/>
        </authorList>
    </citation>
    <scope>IDENTIFICATION</scope>
</reference>
<evidence type="ECO:0000313" key="2">
    <source>
        <dbReference type="EMBL" id="CDS15916.1"/>
    </source>
</evidence>
<name>A0A068WE38_ECHGR</name>
<feature type="transmembrane region" description="Helical" evidence="1">
    <location>
        <begin position="63"/>
        <end position="87"/>
    </location>
</feature>
<keyword evidence="1" id="KW-0812">Transmembrane</keyword>
<evidence type="ECO:0000256" key="1">
    <source>
        <dbReference type="SAM" id="Phobius"/>
    </source>
</evidence>
<feature type="transmembrane region" description="Helical" evidence="1">
    <location>
        <begin position="32"/>
        <end position="56"/>
    </location>
</feature>
<dbReference type="WBParaSite" id="EgrG_000832100">
    <property type="protein sequence ID" value="EgrG_000832100"/>
    <property type="gene ID" value="EgrG_000832100"/>
</dbReference>
<accession>A0A068WE38</accession>
<sequence>MHIYFLNFNHCQPVALLRLVLLNSSPPPSPQMFVSSVISICSLPLPLASVFTELVLQQAYDTLIHLGILSFPLPINHLSLFLNFIFIDFGLR</sequence>
<organism evidence="2">
    <name type="scientific">Echinococcus granulosus</name>
    <name type="common">Hydatid tapeworm</name>
    <dbReference type="NCBI Taxonomy" id="6210"/>
    <lineage>
        <taxon>Eukaryota</taxon>
        <taxon>Metazoa</taxon>
        <taxon>Spiralia</taxon>
        <taxon>Lophotrochozoa</taxon>
        <taxon>Platyhelminthes</taxon>
        <taxon>Cestoda</taxon>
        <taxon>Eucestoda</taxon>
        <taxon>Cyclophyllidea</taxon>
        <taxon>Taeniidae</taxon>
        <taxon>Echinococcus</taxon>
        <taxon>Echinococcus granulosus group</taxon>
    </lineage>
</organism>